<accession>A0A1F5DW87</accession>
<comment type="caution">
    <text evidence="1">The sequence shown here is derived from an EMBL/GenBank/DDBJ whole genome shotgun (WGS) entry which is preliminary data.</text>
</comment>
<name>A0A1F5DW87_9BACT</name>
<sequence>MPKYAEFCPLGLTDKEITFTVEESREPSPTEGCICGGTDQEQAMQPVAGAATAANLGNAIVDSILSHGSPVEYKAFKVKGGHNSVIVKIAE</sequence>
<dbReference type="EMBL" id="MEZQ01000038">
    <property type="protein sequence ID" value="OGD59281.1"/>
    <property type="molecule type" value="Genomic_DNA"/>
</dbReference>
<dbReference type="AlphaFoldDB" id="A0A1F5DW87"/>
<protein>
    <submittedName>
        <fullName evidence="1">Uncharacterized protein</fullName>
    </submittedName>
</protein>
<dbReference type="Proteomes" id="UP000176364">
    <property type="component" value="Unassembled WGS sequence"/>
</dbReference>
<evidence type="ECO:0000313" key="1">
    <source>
        <dbReference type="EMBL" id="OGD59281.1"/>
    </source>
</evidence>
<proteinExistence type="predicted"/>
<reference evidence="1 2" key="1">
    <citation type="journal article" date="2016" name="Nat. Commun.">
        <title>Thousands of microbial genomes shed light on interconnected biogeochemical processes in an aquifer system.</title>
        <authorList>
            <person name="Anantharaman K."/>
            <person name="Brown C.T."/>
            <person name="Hug L.A."/>
            <person name="Sharon I."/>
            <person name="Castelle C.J."/>
            <person name="Probst A.J."/>
            <person name="Thomas B.C."/>
            <person name="Singh A."/>
            <person name="Wilkins M.J."/>
            <person name="Karaoz U."/>
            <person name="Brodie E.L."/>
            <person name="Williams K.H."/>
            <person name="Hubbard S.S."/>
            <person name="Banfield J.F."/>
        </authorList>
    </citation>
    <scope>NUCLEOTIDE SEQUENCE [LARGE SCALE GENOMIC DNA]</scope>
</reference>
<organism evidence="1 2">
    <name type="scientific">Candidatus Beckwithbacteria bacterium RIFCSPLOWO2_02_FULL_47_23</name>
    <dbReference type="NCBI Taxonomy" id="1797463"/>
    <lineage>
        <taxon>Bacteria</taxon>
        <taxon>Candidatus Beckwithiibacteriota</taxon>
    </lineage>
</organism>
<gene>
    <name evidence="1" type="ORF">A3I57_01950</name>
</gene>
<evidence type="ECO:0000313" key="2">
    <source>
        <dbReference type="Proteomes" id="UP000176364"/>
    </source>
</evidence>